<dbReference type="Proteomes" id="UP001497482">
    <property type="component" value="Chromosome 5"/>
</dbReference>
<reference evidence="2 3" key="1">
    <citation type="submission" date="2024-04" db="EMBL/GenBank/DDBJ databases">
        <authorList>
            <person name="Waldvogel A.-M."/>
            <person name="Schoenle A."/>
        </authorList>
    </citation>
    <scope>NUCLEOTIDE SEQUENCE [LARGE SCALE GENOMIC DNA]</scope>
</reference>
<name>A0AAV2LXE3_KNICA</name>
<organism evidence="2 3">
    <name type="scientific">Knipowitschia caucasica</name>
    <name type="common">Caucasian dwarf goby</name>
    <name type="synonym">Pomatoschistus caucasicus</name>
    <dbReference type="NCBI Taxonomy" id="637954"/>
    <lineage>
        <taxon>Eukaryota</taxon>
        <taxon>Metazoa</taxon>
        <taxon>Chordata</taxon>
        <taxon>Craniata</taxon>
        <taxon>Vertebrata</taxon>
        <taxon>Euteleostomi</taxon>
        <taxon>Actinopterygii</taxon>
        <taxon>Neopterygii</taxon>
        <taxon>Teleostei</taxon>
        <taxon>Neoteleostei</taxon>
        <taxon>Acanthomorphata</taxon>
        <taxon>Gobiaria</taxon>
        <taxon>Gobiiformes</taxon>
        <taxon>Gobioidei</taxon>
        <taxon>Gobiidae</taxon>
        <taxon>Gobiinae</taxon>
        <taxon>Knipowitschia</taxon>
    </lineage>
</organism>
<dbReference type="PANTHER" id="PTHR46599">
    <property type="entry name" value="PIGGYBAC TRANSPOSABLE ELEMENT-DERIVED PROTEIN 4"/>
    <property type="match status" value="1"/>
</dbReference>
<dbReference type="PANTHER" id="PTHR46599:SF3">
    <property type="entry name" value="PIGGYBAC TRANSPOSABLE ELEMENT-DERIVED PROTEIN 4"/>
    <property type="match status" value="1"/>
</dbReference>
<feature type="domain" description="PiggyBac transposable element-derived protein" evidence="1">
    <location>
        <begin position="46"/>
        <end position="153"/>
    </location>
</feature>
<sequence>MSTHRFFQDNDPKHTAKSVKACIQREGINWVPTPAESPDLNPIELTLYEVNGTVSVDESMIKFRGRLSFSQYLPMKPTKWGIMVWVMAESSTGYVTNVQVYCGREGKYKKGLAHRVVMDLARPYYGSYLSIYIDNFYTGVELLEDMKSHGVNLLDQMDDGFQR</sequence>
<dbReference type="InterPro" id="IPR029526">
    <property type="entry name" value="PGBD"/>
</dbReference>
<evidence type="ECO:0000259" key="1">
    <source>
        <dbReference type="Pfam" id="PF13843"/>
    </source>
</evidence>
<dbReference type="EMBL" id="OZ035827">
    <property type="protein sequence ID" value="CAL1605748.1"/>
    <property type="molecule type" value="Genomic_DNA"/>
</dbReference>
<dbReference type="InterPro" id="IPR036397">
    <property type="entry name" value="RNaseH_sf"/>
</dbReference>
<dbReference type="Pfam" id="PF13843">
    <property type="entry name" value="DDE_Tnp_1_7"/>
    <property type="match status" value="1"/>
</dbReference>
<dbReference type="Gene3D" id="3.30.420.10">
    <property type="entry name" value="Ribonuclease H-like superfamily/Ribonuclease H"/>
    <property type="match status" value="1"/>
</dbReference>
<protein>
    <recommendedName>
        <fullName evidence="1">PiggyBac transposable element-derived protein domain-containing protein</fullName>
    </recommendedName>
</protein>
<proteinExistence type="predicted"/>
<evidence type="ECO:0000313" key="2">
    <source>
        <dbReference type="EMBL" id="CAL1605748.1"/>
    </source>
</evidence>
<dbReference type="AlphaFoldDB" id="A0AAV2LXE3"/>
<evidence type="ECO:0000313" key="3">
    <source>
        <dbReference type="Proteomes" id="UP001497482"/>
    </source>
</evidence>
<accession>A0AAV2LXE3</accession>
<keyword evidence="3" id="KW-1185">Reference proteome</keyword>
<dbReference type="GO" id="GO:0003676">
    <property type="term" value="F:nucleic acid binding"/>
    <property type="evidence" value="ECO:0007669"/>
    <property type="project" value="InterPro"/>
</dbReference>
<gene>
    <name evidence="2" type="ORF">KC01_LOCUS33073</name>
</gene>